<feature type="compositionally biased region" description="Low complexity" evidence="5">
    <location>
        <begin position="297"/>
        <end position="306"/>
    </location>
</feature>
<feature type="region of interest" description="Disordered" evidence="5">
    <location>
        <begin position="468"/>
        <end position="497"/>
    </location>
</feature>
<keyword evidence="3" id="KW-0862">Zinc</keyword>
<dbReference type="InterPro" id="IPR036875">
    <property type="entry name" value="Znf_CCHC_sf"/>
</dbReference>
<dbReference type="InterPro" id="IPR001878">
    <property type="entry name" value="Znf_CCHC"/>
</dbReference>
<evidence type="ECO:0000313" key="8">
    <source>
        <dbReference type="Proteomes" id="UP001174694"/>
    </source>
</evidence>
<accession>A0AA38S896</accession>
<feature type="compositionally biased region" description="Basic and acidic residues" evidence="5">
    <location>
        <begin position="468"/>
        <end position="492"/>
    </location>
</feature>
<name>A0AA38S896_9PEZI</name>
<dbReference type="GO" id="GO:0008270">
    <property type="term" value="F:zinc ion binding"/>
    <property type="evidence" value="ECO:0007669"/>
    <property type="project" value="UniProtKB-KW"/>
</dbReference>
<keyword evidence="1" id="KW-0479">Metal-binding</keyword>
<evidence type="ECO:0000256" key="2">
    <source>
        <dbReference type="ARBA" id="ARBA00022771"/>
    </source>
</evidence>
<feature type="compositionally biased region" description="Basic and acidic residues" evidence="5">
    <location>
        <begin position="369"/>
        <end position="379"/>
    </location>
</feature>
<feature type="region of interest" description="Disordered" evidence="5">
    <location>
        <begin position="179"/>
        <end position="220"/>
    </location>
</feature>
<dbReference type="Gene3D" id="4.10.60.10">
    <property type="entry name" value="Zinc finger, CCHC-type"/>
    <property type="match status" value="1"/>
</dbReference>
<dbReference type="InterPro" id="IPR025829">
    <property type="entry name" value="Zn_knuckle_CX2CX3GHX4C"/>
</dbReference>
<feature type="compositionally biased region" description="Basic and acidic residues" evidence="5">
    <location>
        <begin position="188"/>
        <end position="208"/>
    </location>
</feature>
<dbReference type="GO" id="GO:0003676">
    <property type="term" value="F:nucleic acid binding"/>
    <property type="evidence" value="ECO:0007669"/>
    <property type="project" value="InterPro"/>
</dbReference>
<keyword evidence="2 4" id="KW-0863">Zinc-finger</keyword>
<dbReference type="AlphaFoldDB" id="A0AA38S896"/>
<keyword evidence="8" id="KW-1185">Reference proteome</keyword>
<evidence type="ECO:0000313" key="7">
    <source>
        <dbReference type="EMBL" id="KAJ9154861.1"/>
    </source>
</evidence>
<dbReference type="PROSITE" id="PS50158">
    <property type="entry name" value="ZF_CCHC"/>
    <property type="match status" value="1"/>
</dbReference>
<feature type="domain" description="CCHC-type" evidence="6">
    <location>
        <begin position="226"/>
        <end position="240"/>
    </location>
</feature>
<feature type="compositionally biased region" description="Basic and acidic residues" evidence="5">
    <location>
        <begin position="334"/>
        <end position="354"/>
    </location>
</feature>
<dbReference type="Pfam" id="PF13696">
    <property type="entry name" value="zf-CCHC_2"/>
    <property type="match status" value="1"/>
</dbReference>
<gene>
    <name evidence="7" type="ORF">NKR23_g2516</name>
</gene>
<evidence type="ECO:0000256" key="4">
    <source>
        <dbReference type="PROSITE-ProRule" id="PRU00047"/>
    </source>
</evidence>
<reference evidence="7" key="1">
    <citation type="submission" date="2022-07" db="EMBL/GenBank/DDBJ databases">
        <title>Fungi with potential for degradation of polypropylene.</title>
        <authorList>
            <person name="Gostincar C."/>
        </authorList>
    </citation>
    <scope>NUCLEOTIDE SEQUENCE</scope>
    <source>
        <strain evidence="7">EXF-13308</strain>
    </source>
</reference>
<evidence type="ECO:0000256" key="5">
    <source>
        <dbReference type="SAM" id="MobiDB-lite"/>
    </source>
</evidence>
<evidence type="ECO:0000256" key="3">
    <source>
        <dbReference type="ARBA" id="ARBA00022833"/>
    </source>
</evidence>
<evidence type="ECO:0000259" key="6">
    <source>
        <dbReference type="PROSITE" id="PS50158"/>
    </source>
</evidence>
<dbReference type="EMBL" id="JANBVO010000004">
    <property type="protein sequence ID" value="KAJ9154861.1"/>
    <property type="molecule type" value="Genomic_DNA"/>
</dbReference>
<sequence>MDATEDEVAAMDFIMDAAQDLDGTLESLTVDAFKALRLTELESMLDQNPHGTCEKKQALVAYLKWLHEQLLGWDLSDPLVCHAGITSWCDSLRSRSFDDGVILASFLDWQRKQKELDPCSARRFDLAEIEVRNHLQPSQIPFSAIKMSKQDSANADGVIEVNSGSEDSDIEFLGWEDPAKKAPSKKCPKGDTNRNMERSLKSEKRETDTQSTTKARNGAPPARYLCRRCGVKGHYLEDCPTNRKMLKETPKGSLVGTSHRKEAASTPGLQDSERTTGHESAWGFEGQVHESRRALLRQRSSSAHLSPARESRSDISAPSNEAPYRKGLSSTWNRDTDDKSSYDRAPSKLPRHDSGPSSFSKTAGPLDGKGSRESHRSPESGRLSYWDDFEVDPPESALPSRSRRSNAHLDNEEFSSKLNLDNVQARVPQMTDAERESFASFHVDDFLSNLADELLQKKKQVEEELKKVEEHSIEAHKDAQKTGQVKQDEKSKQHISQEAIDSSIGQREGQLQNVLQTSDVPLGPLLAQQPTTDDDDIIVLDRRPMEIRVGETIKSLFQDPPYSRQVYELFAGRENVWVNVVKRRDAASCCGNTDEE</sequence>
<evidence type="ECO:0000256" key="1">
    <source>
        <dbReference type="ARBA" id="ARBA00022723"/>
    </source>
</evidence>
<proteinExistence type="predicted"/>
<feature type="region of interest" description="Disordered" evidence="5">
    <location>
        <begin position="245"/>
        <end position="416"/>
    </location>
</feature>
<dbReference type="Proteomes" id="UP001174694">
    <property type="component" value="Unassembled WGS sequence"/>
</dbReference>
<protein>
    <recommendedName>
        <fullName evidence="6">CCHC-type domain-containing protein</fullName>
    </recommendedName>
</protein>
<dbReference type="SUPFAM" id="SSF57756">
    <property type="entry name" value="Retrovirus zinc finger-like domains"/>
    <property type="match status" value="1"/>
</dbReference>
<comment type="caution">
    <text evidence="7">The sequence shown here is derived from an EMBL/GenBank/DDBJ whole genome shotgun (WGS) entry which is preliminary data.</text>
</comment>
<organism evidence="7 8">
    <name type="scientific">Pleurostoma richardsiae</name>
    <dbReference type="NCBI Taxonomy" id="41990"/>
    <lineage>
        <taxon>Eukaryota</taxon>
        <taxon>Fungi</taxon>
        <taxon>Dikarya</taxon>
        <taxon>Ascomycota</taxon>
        <taxon>Pezizomycotina</taxon>
        <taxon>Sordariomycetes</taxon>
        <taxon>Sordariomycetidae</taxon>
        <taxon>Calosphaeriales</taxon>
        <taxon>Pleurostomataceae</taxon>
        <taxon>Pleurostoma</taxon>
    </lineage>
</organism>